<keyword evidence="2" id="KW-1185">Reference proteome</keyword>
<evidence type="ECO:0000313" key="1">
    <source>
        <dbReference type="EMBL" id="GAA4943099.1"/>
    </source>
</evidence>
<dbReference type="Gene3D" id="1.10.3680.10">
    <property type="entry name" value="TerB-like"/>
    <property type="match status" value="1"/>
</dbReference>
<organism evidence="1 2">
    <name type="scientific">Halioxenophilus aromaticivorans</name>
    <dbReference type="NCBI Taxonomy" id="1306992"/>
    <lineage>
        <taxon>Bacteria</taxon>
        <taxon>Pseudomonadati</taxon>
        <taxon>Pseudomonadota</taxon>
        <taxon>Gammaproteobacteria</taxon>
        <taxon>Alteromonadales</taxon>
        <taxon>Alteromonadaceae</taxon>
        <taxon>Halioxenophilus</taxon>
    </lineage>
</organism>
<dbReference type="RefSeq" id="WP_345421664.1">
    <property type="nucleotide sequence ID" value="NZ_AP031496.1"/>
</dbReference>
<evidence type="ECO:0000313" key="2">
    <source>
        <dbReference type="Proteomes" id="UP001409585"/>
    </source>
</evidence>
<sequence>MNLSKLLSTVLNSSVVNQGKQQAAGLGASLGGNDALKNLGLGAAGGSLLTMLLKSGKGSKLLKIGGAAAVGALAYKVYNDYQAEKSNQSDPQSFNENDEEHPLVILKAMIAAAKADGHIDEAERARINEAFASSNLSINERGFLEKEINKPLDPTEIAALAKDPAMASEIYLASRLVIDEQSPMEAMYLKELSRLLKLDAEVEKRLIESTQQ</sequence>
<dbReference type="AlphaFoldDB" id="A0AAV3U278"/>
<dbReference type="Proteomes" id="UP001409585">
    <property type="component" value="Unassembled WGS sequence"/>
</dbReference>
<proteinExistence type="predicted"/>
<reference evidence="2" key="1">
    <citation type="journal article" date="2019" name="Int. J. Syst. Evol. Microbiol.">
        <title>The Global Catalogue of Microorganisms (GCM) 10K type strain sequencing project: providing services to taxonomists for standard genome sequencing and annotation.</title>
        <authorList>
            <consortium name="The Broad Institute Genomics Platform"/>
            <consortium name="The Broad Institute Genome Sequencing Center for Infectious Disease"/>
            <person name="Wu L."/>
            <person name="Ma J."/>
        </authorList>
    </citation>
    <scope>NUCLEOTIDE SEQUENCE [LARGE SCALE GENOMIC DNA]</scope>
    <source>
        <strain evidence="2">JCM 19134</strain>
    </source>
</reference>
<dbReference type="InterPro" id="IPR007486">
    <property type="entry name" value="YebE"/>
</dbReference>
<comment type="caution">
    <text evidence="1">The sequence shown here is derived from an EMBL/GenBank/DDBJ whole genome shotgun (WGS) entry which is preliminary data.</text>
</comment>
<name>A0AAV3U278_9ALTE</name>
<protein>
    <submittedName>
        <fullName evidence="1">DUF533 domain-containing protein</fullName>
    </submittedName>
</protein>
<dbReference type="EMBL" id="BAABLX010000016">
    <property type="protein sequence ID" value="GAA4943099.1"/>
    <property type="molecule type" value="Genomic_DNA"/>
</dbReference>
<accession>A0AAV3U278</accession>
<gene>
    <name evidence="1" type="ORF">GCM10025791_22220</name>
</gene>
<dbReference type="CDD" id="cd07178">
    <property type="entry name" value="terB_like_YebE"/>
    <property type="match status" value="1"/>
</dbReference>
<dbReference type="Pfam" id="PF04391">
    <property type="entry name" value="DUF533"/>
    <property type="match status" value="1"/>
</dbReference>
<dbReference type="InterPro" id="IPR029024">
    <property type="entry name" value="TerB-like"/>
</dbReference>
<dbReference type="SUPFAM" id="SSF158682">
    <property type="entry name" value="TerB-like"/>
    <property type="match status" value="1"/>
</dbReference>